<feature type="compositionally biased region" description="Pro residues" evidence="1">
    <location>
        <begin position="93"/>
        <end position="106"/>
    </location>
</feature>
<evidence type="ECO:0000313" key="3">
    <source>
        <dbReference type="Proteomes" id="UP000246077"/>
    </source>
</evidence>
<keyword evidence="3" id="KW-1185">Reference proteome</keyword>
<dbReference type="Proteomes" id="UP000246077">
    <property type="component" value="Unassembled WGS sequence"/>
</dbReference>
<sequence>MASSDETSRLFKAVGLGDAGDGYKTLGVLAHQQSPEDLPPLMAAVDRSLARRAAVPGAPAAPAPPPAAVQPPPSFLSADRRLQAPASQLPVFQAPPPQAPVHPAAPFPPAPFSPAYAPAVPVQPAPVSPALVPPALVPAPAVPAPGPAQGLGRMFQRLHQPEAARDAADPGRETRLRPLFDRLR</sequence>
<gene>
    <name evidence="2" type="ORF">DKG75_10830</name>
</gene>
<feature type="compositionally biased region" description="Pro residues" evidence="1">
    <location>
        <begin position="59"/>
        <end position="74"/>
    </location>
</feature>
<name>A0A317E250_9PROT</name>
<dbReference type="AlphaFoldDB" id="A0A317E250"/>
<dbReference type="EMBL" id="QGLF01000003">
    <property type="protein sequence ID" value="PWR20494.1"/>
    <property type="molecule type" value="Genomic_DNA"/>
</dbReference>
<proteinExistence type="predicted"/>
<evidence type="ECO:0000256" key="1">
    <source>
        <dbReference type="SAM" id="MobiDB-lite"/>
    </source>
</evidence>
<evidence type="ECO:0000313" key="2">
    <source>
        <dbReference type="EMBL" id="PWR20494.1"/>
    </source>
</evidence>
<organism evidence="2 3">
    <name type="scientific">Zavarzinia compransoris</name>
    <dbReference type="NCBI Taxonomy" id="1264899"/>
    <lineage>
        <taxon>Bacteria</taxon>
        <taxon>Pseudomonadati</taxon>
        <taxon>Pseudomonadota</taxon>
        <taxon>Alphaproteobacteria</taxon>
        <taxon>Rhodospirillales</taxon>
        <taxon>Zavarziniaceae</taxon>
        <taxon>Zavarzinia</taxon>
    </lineage>
</organism>
<feature type="region of interest" description="Disordered" evidence="1">
    <location>
        <begin position="52"/>
        <end position="106"/>
    </location>
</feature>
<accession>A0A317E250</accession>
<dbReference type="RefSeq" id="WP_109921138.1">
    <property type="nucleotide sequence ID" value="NZ_QGLF01000003.1"/>
</dbReference>
<protein>
    <submittedName>
        <fullName evidence="2">Uncharacterized protein</fullName>
    </submittedName>
</protein>
<feature type="region of interest" description="Disordered" evidence="1">
    <location>
        <begin position="159"/>
        <end position="184"/>
    </location>
</feature>
<reference evidence="3" key="1">
    <citation type="submission" date="2018-05" db="EMBL/GenBank/DDBJ databases">
        <title>Zavarzinia sp. HR-AS.</title>
        <authorList>
            <person name="Lee Y."/>
            <person name="Jeon C.O."/>
        </authorList>
    </citation>
    <scope>NUCLEOTIDE SEQUENCE [LARGE SCALE GENOMIC DNA]</scope>
    <source>
        <strain evidence="3">DSM 1231</strain>
    </source>
</reference>
<comment type="caution">
    <text evidence="2">The sequence shown here is derived from an EMBL/GenBank/DDBJ whole genome shotgun (WGS) entry which is preliminary data.</text>
</comment>